<evidence type="ECO:0000313" key="2">
    <source>
        <dbReference type="EMBL" id="MDO1450922.1"/>
    </source>
</evidence>
<dbReference type="RefSeq" id="WP_302041721.1">
    <property type="nucleotide sequence ID" value="NZ_JAUKPO010000038.1"/>
</dbReference>
<dbReference type="EMBL" id="JAUKPO010000038">
    <property type="protein sequence ID" value="MDO1450922.1"/>
    <property type="molecule type" value="Genomic_DNA"/>
</dbReference>
<keyword evidence="1" id="KW-0472">Membrane</keyword>
<evidence type="ECO:0008006" key="4">
    <source>
        <dbReference type="Google" id="ProtNLM"/>
    </source>
</evidence>
<feature type="transmembrane region" description="Helical" evidence="1">
    <location>
        <begin position="77"/>
        <end position="98"/>
    </location>
</feature>
<evidence type="ECO:0000313" key="3">
    <source>
        <dbReference type="Proteomes" id="UP001168528"/>
    </source>
</evidence>
<evidence type="ECO:0000256" key="1">
    <source>
        <dbReference type="SAM" id="Phobius"/>
    </source>
</evidence>
<reference evidence="2" key="1">
    <citation type="submission" date="2023-07" db="EMBL/GenBank/DDBJ databases">
        <title>The genome sequence of Rhodocytophaga aerolata KACC 12507.</title>
        <authorList>
            <person name="Zhang X."/>
        </authorList>
    </citation>
    <scope>NUCLEOTIDE SEQUENCE</scope>
    <source>
        <strain evidence="2">KACC 12507</strain>
    </source>
</reference>
<protein>
    <recommendedName>
        <fullName evidence="4">Zinc-finger domain-containing protein</fullName>
    </recommendedName>
</protein>
<organism evidence="2 3">
    <name type="scientific">Rhodocytophaga aerolata</name>
    <dbReference type="NCBI Taxonomy" id="455078"/>
    <lineage>
        <taxon>Bacteria</taxon>
        <taxon>Pseudomonadati</taxon>
        <taxon>Bacteroidota</taxon>
        <taxon>Cytophagia</taxon>
        <taxon>Cytophagales</taxon>
        <taxon>Rhodocytophagaceae</taxon>
        <taxon>Rhodocytophaga</taxon>
    </lineage>
</organism>
<dbReference type="Proteomes" id="UP001168528">
    <property type="component" value="Unassembled WGS sequence"/>
</dbReference>
<gene>
    <name evidence="2" type="ORF">Q0590_31905</name>
</gene>
<name>A0ABT8RFN3_9BACT</name>
<sequence length="299" mass="33147">MNKGLNYSEKLEAYIRNELTEKERLELEEQLRQDPLLQNELTLQKDIIASISDYRKNELKQRLNKIDVSSKSSPGDFTVGGAILGGIAIVGVAGFLIFKDSGKDLSSTQLSGAVSQMPVDSQHATNPSEVTSENTIALADTYDTADSNMPETVTSPANVNPAPKKTTPAKNTQTTIAPVVVEATQAIVEEEEIQKDDKLVLPESGVTKPAASAEPTLIIVDNNTSKYKLQYKYTNGQLFLYGFEKPYKIIDLPDQTQRFLLYDGKFYKLNRNQPQISPIQLVDDQQEIKALESYKSNNP</sequence>
<proteinExistence type="predicted"/>
<keyword evidence="1" id="KW-1133">Transmembrane helix</keyword>
<keyword evidence="1" id="KW-0812">Transmembrane</keyword>
<keyword evidence="3" id="KW-1185">Reference proteome</keyword>
<accession>A0ABT8RFN3</accession>
<comment type="caution">
    <text evidence="2">The sequence shown here is derived from an EMBL/GenBank/DDBJ whole genome shotgun (WGS) entry which is preliminary data.</text>
</comment>